<protein>
    <submittedName>
        <fullName evidence="1">Uncharacterized protein</fullName>
    </submittedName>
</protein>
<comment type="caution">
    <text evidence="1">The sequence shown here is derived from an EMBL/GenBank/DDBJ whole genome shotgun (WGS) entry which is preliminary data.</text>
</comment>
<keyword evidence="2" id="KW-1185">Reference proteome</keyword>
<organism evidence="1 2">
    <name type="scientific">Cladonia borealis</name>
    <dbReference type="NCBI Taxonomy" id="184061"/>
    <lineage>
        <taxon>Eukaryota</taxon>
        <taxon>Fungi</taxon>
        <taxon>Dikarya</taxon>
        <taxon>Ascomycota</taxon>
        <taxon>Pezizomycotina</taxon>
        <taxon>Lecanoromycetes</taxon>
        <taxon>OSLEUM clade</taxon>
        <taxon>Lecanoromycetidae</taxon>
        <taxon>Lecanorales</taxon>
        <taxon>Lecanorineae</taxon>
        <taxon>Cladoniaceae</taxon>
        <taxon>Cladonia</taxon>
    </lineage>
</organism>
<evidence type="ECO:0000313" key="2">
    <source>
        <dbReference type="Proteomes" id="UP001166286"/>
    </source>
</evidence>
<evidence type="ECO:0000313" key="1">
    <source>
        <dbReference type="EMBL" id="KAK0515628.1"/>
    </source>
</evidence>
<dbReference type="Proteomes" id="UP001166286">
    <property type="component" value="Unassembled WGS sequence"/>
</dbReference>
<sequence length="242" mass="26689">MDQPPAYSPQAISDILPIYRPPDCSSHIRVYKLRQKTPDTQILTLLDDTPIYNIKTRSTGGFMNRKPHVVISQGTENATVLAEAKFDNLGTGTTIYYPRPPRTQLLDLEDSRMQLLKTTIDGHSHWWQPHPGNKCVVELTNDTEEMVARFLYSSPDIARTGSTISRQESAGSIKDASSKETDVGELSVVEALAGVEMGLEEILCSAVVVIERFKRRAANMIKNGAAIKQGPGWGMSVSFGVL</sequence>
<gene>
    <name evidence="1" type="ORF">JMJ35_001662</name>
</gene>
<proteinExistence type="predicted"/>
<dbReference type="EMBL" id="JAFEKC020000003">
    <property type="protein sequence ID" value="KAK0515628.1"/>
    <property type="molecule type" value="Genomic_DNA"/>
</dbReference>
<name>A0AA39R685_9LECA</name>
<accession>A0AA39R685</accession>
<reference evidence="1" key="1">
    <citation type="submission" date="2023-03" db="EMBL/GenBank/DDBJ databases">
        <title>Complete genome of Cladonia borealis.</title>
        <authorList>
            <person name="Park H."/>
        </authorList>
    </citation>
    <scope>NUCLEOTIDE SEQUENCE</scope>
    <source>
        <strain evidence="1">ANT050790</strain>
    </source>
</reference>
<dbReference type="AlphaFoldDB" id="A0AA39R685"/>